<evidence type="ECO:0000313" key="2">
    <source>
        <dbReference type="EMBL" id="MPY12297.1"/>
    </source>
</evidence>
<dbReference type="InterPro" id="IPR037401">
    <property type="entry name" value="SnoaL-like"/>
</dbReference>
<dbReference type="Gene3D" id="3.10.450.50">
    <property type="match status" value="1"/>
</dbReference>
<sequence>MRRTTNGAPRVSYEIFQAKADLADLVATFAITSDERRLPDQMKLFTPDAHVEIWMGENLAFDISGTEKMLEIFTAFTADVKRLFHMNGQQIFTVNGDTATGIVYCEAKLISGESNAETITVSSIRYDDTYVLRDGRWLIATRISHFSINDTRPLAT</sequence>
<keyword evidence="3" id="KW-1185">Reference proteome</keyword>
<dbReference type="Proteomes" id="UP000326464">
    <property type="component" value="Unassembled WGS sequence"/>
</dbReference>
<evidence type="ECO:0000259" key="1">
    <source>
        <dbReference type="Pfam" id="PF13577"/>
    </source>
</evidence>
<comment type="caution">
    <text evidence="2">The sequence shown here is derived from an EMBL/GenBank/DDBJ whole genome shotgun (WGS) entry which is preliminary data.</text>
</comment>
<dbReference type="EMBL" id="VJXX01000008">
    <property type="protein sequence ID" value="MPY12297.1"/>
    <property type="molecule type" value="Genomic_DNA"/>
</dbReference>
<accession>A0A7X1TPX2</accession>
<protein>
    <submittedName>
        <fullName evidence="2">Nuclear transport factor 2 family protein</fullName>
    </submittedName>
</protein>
<dbReference type="Pfam" id="PF13577">
    <property type="entry name" value="SnoaL_4"/>
    <property type="match status" value="1"/>
</dbReference>
<feature type="domain" description="SnoaL-like" evidence="1">
    <location>
        <begin position="18"/>
        <end position="142"/>
    </location>
</feature>
<dbReference type="InterPro" id="IPR032710">
    <property type="entry name" value="NTF2-like_dom_sf"/>
</dbReference>
<gene>
    <name evidence="2" type="ORF">FNH21_16515</name>
</gene>
<evidence type="ECO:0000313" key="3">
    <source>
        <dbReference type="Proteomes" id="UP000326464"/>
    </source>
</evidence>
<organism evidence="2 3">
    <name type="scientific">Arthrobacter bussei</name>
    <dbReference type="NCBI Taxonomy" id="2594179"/>
    <lineage>
        <taxon>Bacteria</taxon>
        <taxon>Bacillati</taxon>
        <taxon>Actinomycetota</taxon>
        <taxon>Actinomycetes</taxon>
        <taxon>Micrococcales</taxon>
        <taxon>Micrococcaceae</taxon>
        <taxon>Arthrobacter</taxon>
    </lineage>
</organism>
<reference evidence="3" key="1">
    <citation type="submission" date="2019-07" db="EMBL/GenBank/DDBJ databases">
        <title>Arthrobacter KR32 sp. nov., isolated from mountain cheese made of cows milk.</title>
        <authorList>
            <person name="Flegler A."/>
        </authorList>
    </citation>
    <scope>NUCLEOTIDE SEQUENCE [LARGE SCALE GENOMIC DNA]</scope>
    <source>
        <strain evidence="3">KR32</strain>
    </source>
</reference>
<proteinExistence type="predicted"/>
<name>A0A7X1TPX2_9MICC</name>
<dbReference type="AlphaFoldDB" id="A0A7X1TPX2"/>
<dbReference type="SUPFAM" id="SSF54427">
    <property type="entry name" value="NTF2-like"/>
    <property type="match status" value="1"/>
</dbReference>